<evidence type="ECO:0000313" key="2">
    <source>
        <dbReference type="Proteomes" id="UP000015105"/>
    </source>
</evidence>
<dbReference type="Gramene" id="AET7Gv21039000.1">
    <property type="protein sequence ID" value="AET7Gv21039000.1"/>
    <property type="gene ID" value="AET7Gv21039000"/>
</dbReference>
<name>A0A453SRB8_AEGTS</name>
<accession>A0A453SRB8</accession>
<dbReference type="InterPro" id="IPR011990">
    <property type="entry name" value="TPR-like_helical_dom_sf"/>
</dbReference>
<reference evidence="2" key="2">
    <citation type="journal article" date="2017" name="Nat. Plants">
        <title>The Aegilops tauschii genome reveals multiple impacts of transposons.</title>
        <authorList>
            <person name="Zhao G."/>
            <person name="Zou C."/>
            <person name="Li K."/>
            <person name="Wang K."/>
            <person name="Li T."/>
            <person name="Gao L."/>
            <person name="Zhang X."/>
            <person name="Wang H."/>
            <person name="Yang Z."/>
            <person name="Liu X."/>
            <person name="Jiang W."/>
            <person name="Mao L."/>
            <person name="Kong X."/>
            <person name="Jiao Y."/>
            <person name="Jia J."/>
        </authorList>
    </citation>
    <scope>NUCLEOTIDE SEQUENCE [LARGE SCALE GENOMIC DNA]</scope>
    <source>
        <strain evidence="2">cv. AL8/78</strain>
    </source>
</reference>
<dbReference type="Gene3D" id="1.25.40.10">
    <property type="entry name" value="Tetratricopeptide repeat domain"/>
    <property type="match status" value="1"/>
</dbReference>
<keyword evidence="2" id="KW-1185">Reference proteome</keyword>
<dbReference type="EnsemblPlants" id="AET7Gv21039000.1">
    <property type="protein sequence ID" value="AET7Gv21039000.1"/>
    <property type="gene ID" value="AET7Gv21039000"/>
</dbReference>
<protein>
    <submittedName>
        <fullName evidence="1">Uncharacterized protein</fullName>
    </submittedName>
</protein>
<organism evidence="1 2">
    <name type="scientific">Aegilops tauschii subsp. strangulata</name>
    <name type="common">Goatgrass</name>
    <dbReference type="NCBI Taxonomy" id="200361"/>
    <lineage>
        <taxon>Eukaryota</taxon>
        <taxon>Viridiplantae</taxon>
        <taxon>Streptophyta</taxon>
        <taxon>Embryophyta</taxon>
        <taxon>Tracheophyta</taxon>
        <taxon>Spermatophyta</taxon>
        <taxon>Magnoliopsida</taxon>
        <taxon>Liliopsida</taxon>
        <taxon>Poales</taxon>
        <taxon>Poaceae</taxon>
        <taxon>BOP clade</taxon>
        <taxon>Pooideae</taxon>
        <taxon>Triticodae</taxon>
        <taxon>Triticeae</taxon>
        <taxon>Triticinae</taxon>
        <taxon>Aegilops</taxon>
    </lineage>
</organism>
<proteinExistence type="predicted"/>
<reference evidence="1" key="4">
    <citation type="submission" date="2019-03" db="UniProtKB">
        <authorList>
            <consortium name="EnsemblPlants"/>
        </authorList>
    </citation>
    <scope>IDENTIFICATION</scope>
</reference>
<reference evidence="2" key="1">
    <citation type="journal article" date="2014" name="Science">
        <title>Ancient hybridizations among the ancestral genomes of bread wheat.</title>
        <authorList>
            <consortium name="International Wheat Genome Sequencing Consortium,"/>
            <person name="Marcussen T."/>
            <person name="Sandve S.R."/>
            <person name="Heier L."/>
            <person name="Spannagl M."/>
            <person name="Pfeifer M."/>
            <person name="Jakobsen K.S."/>
            <person name="Wulff B.B."/>
            <person name="Steuernagel B."/>
            <person name="Mayer K.F."/>
            <person name="Olsen O.A."/>
        </authorList>
    </citation>
    <scope>NUCLEOTIDE SEQUENCE [LARGE SCALE GENOMIC DNA]</scope>
    <source>
        <strain evidence="2">cv. AL8/78</strain>
    </source>
</reference>
<reference evidence="1" key="5">
    <citation type="journal article" date="2021" name="G3 (Bethesda)">
        <title>Aegilops tauschii genome assembly Aet v5.0 features greater sequence contiguity and improved annotation.</title>
        <authorList>
            <person name="Wang L."/>
            <person name="Zhu T."/>
            <person name="Rodriguez J.C."/>
            <person name="Deal K.R."/>
            <person name="Dubcovsky J."/>
            <person name="McGuire P.E."/>
            <person name="Lux T."/>
            <person name="Spannagl M."/>
            <person name="Mayer K.F.X."/>
            <person name="Baldrich P."/>
            <person name="Meyers B.C."/>
            <person name="Huo N."/>
            <person name="Gu Y.Q."/>
            <person name="Zhou H."/>
            <person name="Devos K.M."/>
            <person name="Bennetzen J.L."/>
            <person name="Unver T."/>
            <person name="Budak H."/>
            <person name="Gulick P.J."/>
            <person name="Galiba G."/>
            <person name="Kalapos B."/>
            <person name="Nelson D.R."/>
            <person name="Li P."/>
            <person name="You F.M."/>
            <person name="Luo M.C."/>
            <person name="Dvorak J."/>
        </authorList>
    </citation>
    <scope>NUCLEOTIDE SEQUENCE [LARGE SCALE GENOMIC DNA]</scope>
    <source>
        <strain evidence="1">cv. AL8/78</strain>
    </source>
</reference>
<reference evidence="1" key="3">
    <citation type="journal article" date="2017" name="Nature">
        <title>Genome sequence of the progenitor of the wheat D genome Aegilops tauschii.</title>
        <authorList>
            <person name="Luo M.C."/>
            <person name="Gu Y.Q."/>
            <person name="Puiu D."/>
            <person name="Wang H."/>
            <person name="Twardziok S.O."/>
            <person name="Deal K.R."/>
            <person name="Huo N."/>
            <person name="Zhu T."/>
            <person name="Wang L."/>
            <person name="Wang Y."/>
            <person name="McGuire P.E."/>
            <person name="Liu S."/>
            <person name="Long H."/>
            <person name="Ramasamy R.K."/>
            <person name="Rodriguez J.C."/>
            <person name="Van S.L."/>
            <person name="Yuan L."/>
            <person name="Wang Z."/>
            <person name="Xia Z."/>
            <person name="Xiao L."/>
            <person name="Anderson O.D."/>
            <person name="Ouyang S."/>
            <person name="Liang Y."/>
            <person name="Zimin A.V."/>
            <person name="Pertea G."/>
            <person name="Qi P."/>
            <person name="Bennetzen J.L."/>
            <person name="Dai X."/>
            <person name="Dawson M.W."/>
            <person name="Muller H.G."/>
            <person name="Kugler K."/>
            <person name="Rivarola-Duarte L."/>
            <person name="Spannagl M."/>
            <person name="Mayer K.F.X."/>
            <person name="Lu F.H."/>
            <person name="Bevan M.W."/>
            <person name="Leroy P."/>
            <person name="Li P."/>
            <person name="You F.M."/>
            <person name="Sun Q."/>
            <person name="Liu Z."/>
            <person name="Lyons E."/>
            <person name="Wicker T."/>
            <person name="Salzberg S.L."/>
            <person name="Devos K.M."/>
            <person name="Dvorak J."/>
        </authorList>
    </citation>
    <scope>NUCLEOTIDE SEQUENCE [LARGE SCALE GENOMIC DNA]</scope>
    <source>
        <strain evidence="1">cv. AL8/78</strain>
    </source>
</reference>
<evidence type="ECO:0000313" key="1">
    <source>
        <dbReference type="EnsemblPlants" id="AET7Gv21039000.1"/>
    </source>
</evidence>
<dbReference type="Proteomes" id="UP000015105">
    <property type="component" value="Chromosome 7D"/>
</dbReference>
<dbReference type="AlphaFoldDB" id="A0A453SRB8"/>
<dbReference type="STRING" id="200361.A0A453SRB8"/>
<dbReference type="SUPFAM" id="SSF48452">
    <property type="entry name" value="TPR-like"/>
    <property type="match status" value="1"/>
</dbReference>
<sequence>MISLSRRSLHIHQYLITTLIFCFSKYQYDDCIKDCYTAVERGRELHADCRDFKMVSRALIRKATALAKLAKSSKDYDVAIETFQKALTEHQTQIP</sequence>